<dbReference type="CDD" id="cd01949">
    <property type="entry name" value="GGDEF"/>
    <property type="match status" value="1"/>
</dbReference>
<proteinExistence type="predicted"/>
<protein>
    <recommendedName>
        <fullName evidence="1">diguanylate cyclase</fullName>
        <ecNumber evidence="1">2.7.7.65</ecNumber>
    </recommendedName>
</protein>
<dbReference type="PROSITE" id="PS50887">
    <property type="entry name" value="GGDEF"/>
    <property type="match status" value="1"/>
</dbReference>
<dbReference type="SMART" id="SM00267">
    <property type="entry name" value="GGDEF"/>
    <property type="match status" value="1"/>
</dbReference>
<dbReference type="GO" id="GO:0005886">
    <property type="term" value="C:plasma membrane"/>
    <property type="evidence" value="ECO:0007669"/>
    <property type="project" value="TreeGrafter"/>
</dbReference>
<dbReference type="OrthoDB" id="9813903at2"/>
<dbReference type="eggNOG" id="COG2199">
    <property type="taxonomic scope" value="Bacteria"/>
</dbReference>
<dbReference type="Gene3D" id="3.30.70.270">
    <property type="match status" value="1"/>
</dbReference>
<dbReference type="PANTHER" id="PTHR45138:SF9">
    <property type="entry name" value="DIGUANYLATE CYCLASE DGCM-RELATED"/>
    <property type="match status" value="1"/>
</dbReference>
<keyword evidence="5" id="KW-1185">Reference proteome</keyword>
<dbReference type="SUPFAM" id="SSF55073">
    <property type="entry name" value="Nucleotide cyclase"/>
    <property type="match status" value="1"/>
</dbReference>
<evidence type="ECO:0000313" key="5">
    <source>
        <dbReference type="Proteomes" id="UP000017184"/>
    </source>
</evidence>
<dbReference type="InterPro" id="IPR050469">
    <property type="entry name" value="Diguanylate_Cyclase"/>
</dbReference>
<accession>U5N3T8</accession>
<evidence type="ECO:0000256" key="2">
    <source>
        <dbReference type="ARBA" id="ARBA00034247"/>
    </source>
</evidence>
<dbReference type="Proteomes" id="UP000017184">
    <property type="component" value="Chromosome"/>
</dbReference>
<dbReference type="EC" id="2.7.7.65" evidence="1"/>
<dbReference type="STRING" id="946483.Cenrod_0020"/>
<dbReference type="FunFam" id="3.30.70.270:FF:000001">
    <property type="entry name" value="Diguanylate cyclase domain protein"/>
    <property type="match status" value="1"/>
</dbReference>
<dbReference type="GO" id="GO:1902201">
    <property type="term" value="P:negative regulation of bacterial-type flagellum-dependent cell motility"/>
    <property type="evidence" value="ECO:0007669"/>
    <property type="project" value="TreeGrafter"/>
</dbReference>
<evidence type="ECO:0000256" key="1">
    <source>
        <dbReference type="ARBA" id="ARBA00012528"/>
    </source>
</evidence>
<name>U5N3T8_9BURK</name>
<dbReference type="Pfam" id="PF00990">
    <property type="entry name" value="GGDEF"/>
    <property type="match status" value="1"/>
</dbReference>
<feature type="domain" description="GGDEF" evidence="3">
    <location>
        <begin position="189"/>
        <end position="318"/>
    </location>
</feature>
<evidence type="ECO:0000313" key="4">
    <source>
        <dbReference type="EMBL" id="AGX86156.1"/>
    </source>
</evidence>
<dbReference type="GO" id="GO:0052621">
    <property type="term" value="F:diguanylate cyclase activity"/>
    <property type="evidence" value="ECO:0007669"/>
    <property type="project" value="UniProtKB-EC"/>
</dbReference>
<comment type="catalytic activity">
    <reaction evidence="2">
        <text>2 GTP = 3',3'-c-di-GMP + 2 diphosphate</text>
        <dbReference type="Rhea" id="RHEA:24898"/>
        <dbReference type="ChEBI" id="CHEBI:33019"/>
        <dbReference type="ChEBI" id="CHEBI:37565"/>
        <dbReference type="ChEBI" id="CHEBI:58805"/>
        <dbReference type="EC" id="2.7.7.65"/>
    </reaction>
</comment>
<dbReference type="EMBL" id="CP004885">
    <property type="protein sequence ID" value="AGX86156.1"/>
    <property type="molecule type" value="Genomic_DNA"/>
</dbReference>
<dbReference type="KEGG" id="cbx:Cenrod_0020"/>
<dbReference type="PANTHER" id="PTHR45138">
    <property type="entry name" value="REGULATORY COMPONENTS OF SENSORY TRANSDUCTION SYSTEM"/>
    <property type="match status" value="1"/>
</dbReference>
<dbReference type="InterPro" id="IPR043128">
    <property type="entry name" value="Rev_trsase/Diguanyl_cyclase"/>
</dbReference>
<reference evidence="4 5" key="1">
    <citation type="journal article" date="2013" name="Genome Biol.">
        <title>Genomic analysis reveals key aspects of prokaryotic symbiosis in the phototrophic consortium "Chlorochromatium aggregatum".</title>
        <authorList>
            <person name="Liu Z."/>
            <person name="Muller J."/>
            <person name="Li T."/>
            <person name="Alvey R.M."/>
            <person name="Vogl K."/>
            <person name="Frigaard N.U."/>
            <person name="Rockwell N.C."/>
            <person name="Boyd E.S."/>
            <person name="Tomsho L.P."/>
            <person name="Schuster S.C."/>
            <person name="Henke P."/>
            <person name="Rohde M."/>
            <person name="Overmann J."/>
            <person name="Bryant D.A."/>
        </authorList>
    </citation>
    <scope>NUCLEOTIDE SEQUENCE [LARGE SCALE GENOMIC DNA]</scope>
    <source>
        <strain evidence="4">CR</strain>
    </source>
</reference>
<evidence type="ECO:0000259" key="3">
    <source>
        <dbReference type="PROSITE" id="PS50887"/>
    </source>
</evidence>
<dbReference type="InterPro" id="IPR000160">
    <property type="entry name" value="GGDEF_dom"/>
</dbReference>
<sequence length="347" mass="39752">MTSGPLLLEQLASLTAIRDLELMERSLLKTLYGFLRPRSLGMVRLNSKGQPTMEVAYREDRYEAFHDDLVLDEHVAMADEFLRVSDAKFYSAKTDSGVLIVFALTSTRSGRSYLQITLGKELSRMDSHMVSGVVQIYRNFVSLMHHAQTDQLTGLANRKTFDECVSRVHELIMAEPTLINPERRLPKSSSYWLVMVDIDHFKSINDRFGHLYGDEVLVILAQLMLSSFRENDLIFRFGGEEFVLIIRCADRADCLVTLERFRQRVEERSIPQVGHVTVSIGSTQMDRRTYPTTIVDRADQALYFSKRNGRNQITFFEDLLAEGLVSVQEIKTDAIAFFDPEEDEIES</sequence>
<dbReference type="InterPro" id="IPR029787">
    <property type="entry name" value="Nucleotide_cyclase"/>
</dbReference>
<dbReference type="AlphaFoldDB" id="U5N3T8"/>
<dbReference type="GO" id="GO:0043709">
    <property type="term" value="P:cell adhesion involved in single-species biofilm formation"/>
    <property type="evidence" value="ECO:0007669"/>
    <property type="project" value="TreeGrafter"/>
</dbReference>
<dbReference type="HOGENOM" id="CLU_000445_11_3_4"/>
<gene>
    <name evidence="4" type="ORF">Cenrod_0020</name>
</gene>
<dbReference type="NCBIfam" id="TIGR00254">
    <property type="entry name" value="GGDEF"/>
    <property type="match status" value="1"/>
</dbReference>
<organism evidence="4 5">
    <name type="scientific">Candidatus Symbiobacter mobilis CR</name>
    <dbReference type="NCBI Taxonomy" id="946483"/>
    <lineage>
        <taxon>Bacteria</taxon>
        <taxon>Pseudomonadati</taxon>
        <taxon>Pseudomonadota</taxon>
        <taxon>Betaproteobacteria</taxon>
        <taxon>Burkholderiales</taxon>
        <taxon>Comamonadaceae</taxon>
    </lineage>
</organism>
<dbReference type="RefSeq" id="WP_022770979.1">
    <property type="nucleotide sequence ID" value="NC_022576.1"/>
</dbReference>